<keyword evidence="1" id="KW-0328">Glycosyltransferase</keyword>
<gene>
    <name evidence="4" type="ORF">EZV76_06285</name>
</gene>
<dbReference type="Proteomes" id="UP000310406">
    <property type="component" value="Unassembled WGS sequence"/>
</dbReference>
<evidence type="ECO:0000256" key="1">
    <source>
        <dbReference type="ARBA" id="ARBA00022676"/>
    </source>
</evidence>
<proteinExistence type="predicted"/>
<evidence type="ECO:0000313" key="5">
    <source>
        <dbReference type="Proteomes" id="UP000310406"/>
    </source>
</evidence>
<dbReference type="CDD" id="cd00761">
    <property type="entry name" value="Glyco_tranf_GTA_type"/>
    <property type="match status" value="1"/>
</dbReference>
<comment type="caution">
    <text evidence="4">The sequence shown here is derived from an EMBL/GenBank/DDBJ whole genome shotgun (WGS) entry which is preliminary data.</text>
</comment>
<name>A0A4V4HX96_9FLAO</name>
<dbReference type="EMBL" id="SNTZ01000002">
    <property type="protein sequence ID" value="THV60166.1"/>
    <property type="molecule type" value="Genomic_DNA"/>
</dbReference>
<dbReference type="Pfam" id="PF00535">
    <property type="entry name" value="Glycos_transf_2"/>
    <property type="match status" value="1"/>
</dbReference>
<keyword evidence="5" id="KW-1185">Reference proteome</keyword>
<dbReference type="PANTHER" id="PTHR22916">
    <property type="entry name" value="GLYCOSYLTRANSFERASE"/>
    <property type="match status" value="1"/>
</dbReference>
<organism evidence="4 5">
    <name type="scientific">Flagellimonas alvinocaridis</name>
    <dbReference type="NCBI Taxonomy" id="2530200"/>
    <lineage>
        <taxon>Bacteria</taxon>
        <taxon>Pseudomonadati</taxon>
        <taxon>Bacteroidota</taxon>
        <taxon>Flavobacteriia</taxon>
        <taxon>Flavobacteriales</taxon>
        <taxon>Flavobacteriaceae</taxon>
        <taxon>Flagellimonas</taxon>
    </lineage>
</organism>
<dbReference type="PANTHER" id="PTHR22916:SF51">
    <property type="entry name" value="GLYCOSYLTRANSFERASE EPSH-RELATED"/>
    <property type="match status" value="1"/>
</dbReference>
<dbReference type="AlphaFoldDB" id="A0A4V4HX96"/>
<dbReference type="RefSeq" id="WP_136565748.1">
    <property type="nucleotide sequence ID" value="NZ_SNTZ01000002.1"/>
</dbReference>
<dbReference type="OrthoDB" id="396512at2"/>
<evidence type="ECO:0000313" key="4">
    <source>
        <dbReference type="EMBL" id="THV60166.1"/>
    </source>
</evidence>
<accession>A0A4V4HX96</accession>
<dbReference type="SUPFAM" id="SSF53448">
    <property type="entry name" value="Nucleotide-diphospho-sugar transferases"/>
    <property type="match status" value="1"/>
</dbReference>
<evidence type="ECO:0000256" key="2">
    <source>
        <dbReference type="ARBA" id="ARBA00022679"/>
    </source>
</evidence>
<sequence>MKHKISVIVPVYNVERYLRRCLDSILGQPYSNLEVILINDGSTDGSPEICDDYSSKDARIKVLHQKNQGVSVARNRGLEKSTGDYISFVDADDWIHKDMYQLLMNYVDGQSNKIFIFEALVSNRKKEFPETFSSLKVETWEKGKILEDYLKKGFYLWRNLYPKELAKKIKFKEGIHITSDVIFGIDLLEHVESACYINAPLYMYFVDNNESITRNSYDARKYIVFDVNLYLKNRTQNLFPNDNALNELVRKRLMENIKYHLHNTRKGKRTEPKSQDTIKFRRRLKKEFDKNYKNAIDFSFEGLTIRYMPLFISDIIFNLKHKLLQ</sequence>
<reference evidence="4 5" key="1">
    <citation type="submission" date="2019-03" db="EMBL/GenBank/DDBJ databases">
        <title>Muricauda SCR12 sp.nov, a marine bacterium isolated from Pacific Ocean:the Okinawa trough.</title>
        <authorList>
            <person name="Liu L."/>
        </authorList>
    </citation>
    <scope>NUCLEOTIDE SEQUENCE [LARGE SCALE GENOMIC DNA]</scope>
    <source>
        <strain evidence="4 5">SCR12</strain>
    </source>
</reference>
<dbReference type="InterPro" id="IPR029044">
    <property type="entry name" value="Nucleotide-diphossugar_trans"/>
</dbReference>
<dbReference type="InterPro" id="IPR001173">
    <property type="entry name" value="Glyco_trans_2-like"/>
</dbReference>
<keyword evidence="2 4" id="KW-0808">Transferase</keyword>
<protein>
    <submittedName>
        <fullName evidence="4">Glycosyltransferase</fullName>
    </submittedName>
</protein>
<dbReference type="Gene3D" id="3.90.550.10">
    <property type="entry name" value="Spore Coat Polysaccharide Biosynthesis Protein SpsA, Chain A"/>
    <property type="match status" value="1"/>
</dbReference>
<evidence type="ECO:0000259" key="3">
    <source>
        <dbReference type="Pfam" id="PF00535"/>
    </source>
</evidence>
<feature type="domain" description="Glycosyltransferase 2-like" evidence="3">
    <location>
        <begin position="6"/>
        <end position="129"/>
    </location>
</feature>
<dbReference type="GO" id="GO:0016758">
    <property type="term" value="F:hexosyltransferase activity"/>
    <property type="evidence" value="ECO:0007669"/>
    <property type="project" value="UniProtKB-ARBA"/>
</dbReference>